<dbReference type="EMBL" id="CP044399">
    <property type="protein sequence ID" value="QFI39476.1"/>
    <property type="molecule type" value="Genomic_DNA"/>
</dbReference>
<dbReference type="KEGG" id="mmaa:FR932_17335"/>
<dbReference type="AlphaFoldDB" id="A0A5J6WMX2"/>
<dbReference type="RefSeq" id="WP_019441263.1">
    <property type="nucleotide sequence ID" value="NZ_ALOE01000014.1"/>
</dbReference>
<reference evidence="1 2" key="1">
    <citation type="submission" date="2019-09" db="EMBL/GenBank/DDBJ databases">
        <title>Hybrid Assembly of the complete Genome of the Deep-Sea Bacterium Moritella marina from long Nanopore and Illumina reads.</title>
        <authorList>
            <person name="Magin S."/>
            <person name="Georgoulis A."/>
            <person name="Papadimitriou K."/>
            <person name="Iliakis G."/>
            <person name="Vorgias C.E."/>
        </authorList>
    </citation>
    <scope>NUCLEOTIDE SEQUENCE [LARGE SCALE GENOMIC DNA]</scope>
    <source>
        <strain evidence="1 2">MP-1</strain>
    </source>
</reference>
<accession>A0A5J6WMX2</accession>
<evidence type="ECO:0000313" key="2">
    <source>
        <dbReference type="Proteomes" id="UP000327424"/>
    </source>
</evidence>
<name>A0A5J6WMX2_MORMI</name>
<sequence>MKKDILHSLSLGSVIAIYDRRMNGKDTHLSVVLSVEGRTIEVIDSKESEHRNGLLSYSHMQLKNNADKRYER</sequence>
<keyword evidence="2" id="KW-1185">Reference proteome</keyword>
<gene>
    <name evidence="1" type="ORF">FR932_17335</name>
</gene>
<organism evidence="1 2">
    <name type="scientific">Moritella marina ATCC 15381</name>
    <dbReference type="NCBI Taxonomy" id="1202962"/>
    <lineage>
        <taxon>Bacteria</taxon>
        <taxon>Pseudomonadati</taxon>
        <taxon>Pseudomonadota</taxon>
        <taxon>Gammaproteobacteria</taxon>
        <taxon>Alteromonadales</taxon>
        <taxon>Moritellaceae</taxon>
        <taxon>Moritella</taxon>
    </lineage>
</organism>
<evidence type="ECO:0000313" key="1">
    <source>
        <dbReference type="EMBL" id="QFI39476.1"/>
    </source>
</evidence>
<protein>
    <submittedName>
        <fullName evidence="1">Uncharacterized protein</fullName>
    </submittedName>
</protein>
<dbReference type="Proteomes" id="UP000327424">
    <property type="component" value="Chromosome"/>
</dbReference>
<proteinExistence type="predicted"/>